<gene>
    <name evidence="1" type="ORF">FHX34_1021060</name>
</gene>
<protein>
    <submittedName>
        <fullName evidence="1">Uncharacterized protein</fullName>
    </submittedName>
</protein>
<dbReference type="AlphaFoldDB" id="A0A561WKW7"/>
<evidence type="ECO:0000313" key="2">
    <source>
        <dbReference type="Proteomes" id="UP000320239"/>
    </source>
</evidence>
<keyword evidence="2" id="KW-1185">Reference proteome</keyword>
<dbReference type="OrthoDB" id="3369110at2"/>
<sequence>MRTYELAEMLQEVPGTEVSAGPGLVTVHIPALGDTVEIAFRDVLDADWVHVPTGAPAVQVDLRRRHEALPLIVTVDDVVFTPAYADDLIDPEDELLVPAMPSLIAYSEMHRDVRALGRAFDDPDVELTAEVLAATLTAHRCFLAGAVRVGLWPVRVAAWWEYTSARSAGRVEMARFREDPQWDRLMADVREARRRTEQEATR</sequence>
<name>A0A561WKW7_ACTTI</name>
<comment type="caution">
    <text evidence="1">The sequence shown here is derived from an EMBL/GenBank/DDBJ whole genome shotgun (WGS) entry which is preliminary data.</text>
</comment>
<dbReference type="EMBL" id="VIWY01000002">
    <property type="protein sequence ID" value="TWG24504.1"/>
    <property type="molecule type" value="Genomic_DNA"/>
</dbReference>
<organism evidence="1 2">
    <name type="scientific">Actinoplanes teichomyceticus</name>
    <dbReference type="NCBI Taxonomy" id="1867"/>
    <lineage>
        <taxon>Bacteria</taxon>
        <taxon>Bacillati</taxon>
        <taxon>Actinomycetota</taxon>
        <taxon>Actinomycetes</taxon>
        <taxon>Micromonosporales</taxon>
        <taxon>Micromonosporaceae</taxon>
        <taxon>Actinoplanes</taxon>
    </lineage>
</organism>
<proteinExistence type="predicted"/>
<evidence type="ECO:0000313" key="1">
    <source>
        <dbReference type="EMBL" id="TWG24504.1"/>
    </source>
</evidence>
<dbReference type="RefSeq" id="WP_122977599.1">
    <property type="nucleotide sequence ID" value="NZ_BOMX01000182.1"/>
</dbReference>
<reference evidence="1 2" key="1">
    <citation type="submission" date="2019-06" db="EMBL/GenBank/DDBJ databases">
        <title>Sequencing the genomes of 1000 actinobacteria strains.</title>
        <authorList>
            <person name="Klenk H.-P."/>
        </authorList>
    </citation>
    <scope>NUCLEOTIDE SEQUENCE [LARGE SCALE GENOMIC DNA]</scope>
    <source>
        <strain evidence="1 2">DSM 43866</strain>
    </source>
</reference>
<dbReference type="Proteomes" id="UP000320239">
    <property type="component" value="Unassembled WGS sequence"/>
</dbReference>
<accession>A0A561WKW7</accession>